<dbReference type="FunFam" id="3.30.70.270:FF:000001">
    <property type="entry name" value="Diguanylate cyclase domain protein"/>
    <property type="match status" value="1"/>
</dbReference>
<dbReference type="GO" id="GO:0052621">
    <property type="term" value="F:diguanylate cyclase activity"/>
    <property type="evidence" value="ECO:0007669"/>
    <property type="project" value="UniProtKB-EC"/>
</dbReference>
<proteinExistence type="predicted"/>
<feature type="transmembrane region" description="Helical" evidence="4">
    <location>
        <begin position="38"/>
        <end position="62"/>
    </location>
</feature>
<evidence type="ECO:0000256" key="1">
    <source>
        <dbReference type="ARBA" id="ARBA00012528"/>
    </source>
</evidence>
<dbReference type="PANTHER" id="PTHR45138">
    <property type="entry name" value="REGULATORY COMPONENTS OF SENSORY TRANSDUCTION SYSTEM"/>
    <property type="match status" value="1"/>
</dbReference>
<dbReference type="InterPro" id="IPR043128">
    <property type="entry name" value="Rev_trsase/Diguanyl_cyclase"/>
</dbReference>
<name>A0A4R7BYQ6_9HYPH</name>
<dbReference type="InterPro" id="IPR048533">
    <property type="entry name" value="VUPS"/>
</dbReference>
<evidence type="ECO:0000313" key="6">
    <source>
        <dbReference type="EMBL" id="TDR90402.1"/>
    </source>
</evidence>
<dbReference type="CDD" id="cd01949">
    <property type="entry name" value="GGDEF"/>
    <property type="match status" value="1"/>
</dbReference>
<keyword evidence="4" id="KW-1133">Transmembrane helix</keyword>
<dbReference type="Pfam" id="PF20973">
    <property type="entry name" value="VUPS"/>
    <property type="match status" value="1"/>
</dbReference>
<evidence type="ECO:0000259" key="5">
    <source>
        <dbReference type="PROSITE" id="PS50887"/>
    </source>
</evidence>
<reference evidence="6 7" key="1">
    <citation type="submission" date="2019-03" db="EMBL/GenBank/DDBJ databases">
        <title>Genomic Encyclopedia of Type Strains, Phase IV (KMG-IV): sequencing the most valuable type-strain genomes for metagenomic binning, comparative biology and taxonomic classification.</title>
        <authorList>
            <person name="Goeker M."/>
        </authorList>
    </citation>
    <scope>NUCLEOTIDE SEQUENCE [LARGE SCALE GENOMIC DNA]</scope>
    <source>
        <strain evidence="6 7">DSM 25903</strain>
    </source>
</reference>
<evidence type="ECO:0000313" key="7">
    <source>
        <dbReference type="Proteomes" id="UP000295122"/>
    </source>
</evidence>
<evidence type="ECO:0000256" key="3">
    <source>
        <dbReference type="SAM" id="MobiDB-lite"/>
    </source>
</evidence>
<dbReference type="InterPro" id="IPR000160">
    <property type="entry name" value="GGDEF_dom"/>
</dbReference>
<dbReference type="AlphaFoldDB" id="A0A4R7BYQ6"/>
<organism evidence="6 7">
    <name type="scientific">Enterovirga rhinocerotis</name>
    <dbReference type="NCBI Taxonomy" id="1339210"/>
    <lineage>
        <taxon>Bacteria</taxon>
        <taxon>Pseudomonadati</taxon>
        <taxon>Pseudomonadota</taxon>
        <taxon>Alphaproteobacteria</taxon>
        <taxon>Hyphomicrobiales</taxon>
        <taxon>Methylobacteriaceae</taxon>
        <taxon>Enterovirga</taxon>
    </lineage>
</organism>
<dbReference type="PANTHER" id="PTHR45138:SF9">
    <property type="entry name" value="DIGUANYLATE CYCLASE DGCM-RELATED"/>
    <property type="match status" value="1"/>
</dbReference>
<feature type="transmembrane region" description="Helical" evidence="4">
    <location>
        <begin position="68"/>
        <end position="88"/>
    </location>
</feature>
<keyword evidence="7" id="KW-1185">Reference proteome</keyword>
<evidence type="ECO:0000256" key="2">
    <source>
        <dbReference type="ARBA" id="ARBA00034247"/>
    </source>
</evidence>
<feature type="compositionally biased region" description="Polar residues" evidence="3">
    <location>
        <begin position="423"/>
        <end position="433"/>
    </location>
</feature>
<keyword evidence="4" id="KW-0472">Membrane</keyword>
<feature type="transmembrane region" description="Helical" evidence="4">
    <location>
        <begin position="12"/>
        <end position="31"/>
    </location>
</feature>
<dbReference type="RefSeq" id="WP_245513221.1">
    <property type="nucleotide sequence ID" value="NZ_SNZR01000013.1"/>
</dbReference>
<dbReference type="InterPro" id="IPR050469">
    <property type="entry name" value="Diguanylate_Cyclase"/>
</dbReference>
<feature type="transmembrane region" description="Helical" evidence="4">
    <location>
        <begin position="100"/>
        <end position="119"/>
    </location>
</feature>
<dbReference type="SMART" id="SM00267">
    <property type="entry name" value="GGDEF"/>
    <property type="match status" value="1"/>
</dbReference>
<dbReference type="GO" id="GO:0043709">
    <property type="term" value="P:cell adhesion involved in single-species biofilm formation"/>
    <property type="evidence" value="ECO:0007669"/>
    <property type="project" value="TreeGrafter"/>
</dbReference>
<dbReference type="EMBL" id="SNZR01000013">
    <property type="protein sequence ID" value="TDR90402.1"/>
    <property type="molecule type" value="Genomic_DNA"/>
</dbReference>
<protein>
    <recommendedName>
        <fullName evidence="1">diguanylate cyclase</fullName>
        <ecNumber evidence="1">2.7.7.65</ecNumber>
    </recommendedName>
</protein>
<dbReference type="NCBIfam" id="TIGR00254">
    <property type="entry name" value="GGDEF"/>
    <property type="match status" value="1"/>
</dbReference>
<accession>A0A4R7BYQ6</accession>
<gene>
    <name evidence="6" type="ORF">EV668_3253</name>
</gene>
<dbReference type="Pfam" id="PF00990">
    <property type="entry name" value="GGDEF"/>
    <property type="match status" value="1"/>
</dbReference>
<comment type="caution">
    <text evidence="6">The sequence shown here is derived from an EMBL/GenBank/DDBJ whole genome shotgun (WGS) entry which is preliminary data.</text>
</comment>
<feature type="transmembrane region" description="Helical" evidence="4">
    <location>
        <begin position="139"/>
        <end position="159"/>
    </location>
</feature>
<feature type="region of interest" description="Disordered" evidence="3">
    <location>
        <begin position="418"/>
        <end position="440"/>
    </location>
</feature>
<dbReference type="Gene3D" id="3.30.70.270">
    <property type="match status" value="1"/>
</dbReference>
<dbReference type="Proteomes" id="UP000295122">
    <property type="component" value="Unassembled WGS sequence"/>
</dbReference>
<feature type="transmembrane region" description="Helical" evidence="4">
    <location>
        <begin position="209"/>
        <end position="229"/>
    </location>
</feature>
<dbReference type="PROSITE" id="PS50887">
    <property type="entry name" value="GGDEF"/>
    <property type="match status" value="1"/>
</dbReference>
<sequence length="440" mass="47875">MAAAGDGKAMIGLLVLFVQASLYFWAMALVFRARRRLGVGVFVCCLGVMHFLETYLAAVFFIQLPFGLISPGSTVLFSGKLAMILLLYAKEDAETVRQPIYGLLLGNCLLVLLAAILRFHSPVVLPDYNADLAFIDQLGLLMIWGTLLLFADSILLILLFERLRSLIRLPVFLYFFLALAIILSVDQILFYHGLKIIAGAPTSALEGGWIAKIGAALIYSLFIAAYLRWIEPAIAPVKNAQSSGDLFDKLTYRHRYEALLKTTGIDPLTGVMDRRRLEEIGAASAARAIVRKQPLSVAIIDVDHFKDINDRYGHLVGDEVLVKIAAAIKSGIRAEDHVFRYGGEEFVVLGEAMPREAALLQAERLRSAIPAAFGDSLALAPTVSIGVATGPLDGASFLELLARADSCLYTAKREGRNRVVGSDPTQHPTSSAQPAHGLAH</sequence>
<dbReference type="InterPro" id="IPR029787">
    <property type="entry name" value="Nucleotide_cyclase"/>
</dbReference>
<feature type="domain" description="GGDEF" evidence="5">
    <location>
        <begin position="293"/>
        <end position="424"/>
    </location>
</feature>
<dbReference type="GO" id="GO:0005886">
    <property type="term" value="C:plasma membrane"/>
    <property type="evidence" value="ECO:0007669"/>
    <property type="project" value="TreeGrafter"/>
</dbReference>
<comment type="catalytic activity">
    <reaction evidence="2">
        <text>2 GTP = 3',3'-c-di-GMP + 2 diphosphate</text>
        <dbReference type="Rhea" id="RHEA:24898"/>
        <dbReference type="ChEBI" id="CHEBI:33019"/>
        <dbReference type="ChEBI" id="CHEBI:37565"/>
        <dbReference type="ChEBI" id="CHEBI:58805"/>
        <dbReference type="EC" id="2.7.7.65"/>
    </reaction>
</comment>
<keyword evidence="4" id="KW-0812">Transmembrane</keyword>
<evidence type="ECO:0000256" key="4">
    <source>
        <dbReference type="SAM" id="Phobius"/>
    </source>
</evidence>
<dbReference type="GO" id="GO:1902201">
    <property type="term" value="P:negative regulation of bacterial-type flagellum-dependent cell motility"/>
    <property type="evidence" value="ECO:0007669"/>
    <property type="project" value="TreeGrafter"/>
</dbReference>
<dbReference type="SUPFAM" id="SSF55073">
    <property type="entry name" value="Nucleotide cyclase"/>
    <property type="match status" value="1"/>
</dbReference>
<feature type="transmembrane region" description="Helical" evidence="4">
    <location>
        <begin position="171"/>
        <end position="189"/>
    </location>
</feature>
<dbReference type="EC" id="2.7.7.65" evidence="1"/>